<dbReference type="AlphaFoldDB" id="A0A443VFW4"/>
<accession>A0A443VFW4</accession>
<feature type="transmembrane region" description="Helical" evidence="6">
    <location>
        <begin position="85"/>
        <end position="104"/>
    </location>
</feature>
<evidence type="ECO:0000256" key="5">
    <source>
        <dbReference type="ARBA" id="ARBA00023136"/>
    </source>
</evidence>
<evidence type="ECO:0000256" key="1">
    <source>
        <dbReference type="ARBA" id="ARBA00004141"/>
    </source>
</evidence>
<evidence type="ECO:0000313" key="10">
    <source>
        <dbReference type="Proteomes" id="UP000345637"/>
    </source>
</evidence>
<keyword evidence="3 6" id="KW-0812">Transmembrane</keyword>
<dbReference type="EMBL" id="CAADJE010000023">
    <property type="protein sequence ID" value="VFS67922.1"/>
    <property type="molecule type" value="Genomic_DNA"/>
</dbReference>
<dbReference type="PANTHER" id="PTHR43701:SF2">
    <property type="entry name" value="MEMBRANE TRANSPORTER PROTEIN YJNA-RELATED"/>
    <property type="match status" value="1"/>
</dbReference>
<proteinExistence type="inferred from homology"/>
<dbReference type="Pfam" id="PF01925">
    <property type="entry name" value="TauE"/>
    <property type="match status" value="1"/>
</dbReference>
<dbReference type="EMBL" id="QKOX01000039">
    <property type="protein sequence ID" value="RWT16665.1"/>
    <property type="molecule type" value="Genomic_DNA"/>
</dbReference>
<keyword evidence="4 6" id="KW-1133">Transmembrane helix</keyword>
<dbReference type="InterPro" id="IPR051598">
    <property type="entry name" value="TSUP/Inactive_protease-like"/>
</dbReference>
<dbReference type="InterPro" id="IPR002781">
    <property type="entry name" value="TM_pro_TauE-like"/>
</dbReference>
<protein>
    <recommendedName>
        <fullName evidence="6">Probable membrane transporter protein</fullName>
    </recommendedName>
</protein>
<evidence type="ECO:0000256" key="3">
    <source>
        <dbReference type="ARBA" id="ARBA00022692"/>
    </source>
</evidence>
<gene>
    <name evidence="7" type="ORF">DN603_26155</name>
    <name evidence="8" type="ORF">NCTC12998_03454</name>
</gene>
<reference evidence="8 10" key="2">
    <citation type="submission" date="2019-03" db="EMBL/GenBank/DDBJ databases">
        <authorList>
            <consortium name="Pathogen Informatics"/>
        </authorList>
    </citation>
    <scope>NUCLEOTIDE SEQUENCE [LARGE SCALE GENOMIC DNA]</scope>
    <source>
        <strain evidence="8 10">NCTC12998</strain>
    </source>
</reference>
<dbReference type="GO" id="GO:0005886">
    <property type="term" value="C:plasma membrane"/>
    <property type="evidence" value="ECO:0007669"/>
    <property type="project" value="UniProtKB-SubCell"/>
</dbReference>
<reference evidence="7 9" key="1">
    <citation type="submission" date="2018-06" db="EMBL/GenBank/DDBJ databases">
        <title>Carbapenemase-producing Enterobacteriaceae present in wastewater treatment plant effluent and nearby surface waters in the US.</title>
        <authorList>
            <person name="Mathys D.A."/>
            <person name="Mollenkopf D.F."/>
            <person name="Feicht S.M."/>
            <person name="Adams R.J."/>
            <person name="Albers A.L."/>
            <person name="Stuever D.M."/>
            <person name="Daniels J.B."/>
            <person name="Wittum T.E."/>
        </authorList>
    </citation>
    <scope>NUCLEOTIDE SEQUENCE [LARGE SCALE GENOMIC DNA]</scope>
    <source>
        <strain evidence="7 9">GEO_47_Down_B</strain>
    </source>
</reference>
<comment type="subcellular location">
    <subcellularLocation>
        <location evidence="6">Cell inner membrane</location>
        <topology evidence="6">Multi-pass membrane protein</topology>
    </subcellularLocation>
    <subcellularLocation>
        <location evidence="1">Membrane</location>
        <topology evidence="1">Multi-pass membrane protein</topology>
    </subcellularLocation>
</comment>
<feature type="transmembrane region" description="Helical" evidence="6">
    <location>
        <begin position="251"/>
        <end position="268"/>
    </location>
</feature>
<feature type="transmembrane region" description="Helical" evidence="6">
    <location>
        <begin position="150"/>
        <end position="171"/>
    </location>
</feature>
<dbReference type="RefSeq" id="WP_032700718.1">
    <property type="nucleotide sequence ID" value="NZ_CP023874.1"/>
</dbReference>
<dbReference type="PANTHER" id="PTHR43701">
    <property type="entry name" value="MEMBRANE TRANSPORTER PROTEIN MJ0441-RELATED"/>
    <property type="match status" value="1"/>
</dbReference>
<evidence type="ECO:0000256" key="6">
    <source>
        <dbReference type="RuleBase" id="RU363041"/>
    </source>
</evidence>
<comment type="similarity">
    <text evidence="2 6">Belongs to the 4-toluene sulfonate uptake permease (TSUP) (TC 2.A.102) family.</text>
</comment>
<feature type="transmembrane region" description="Helical" evidence="6">
    <location>
        <begin position="17"/>
        <end position="40"/>
    </location>
</feature>
<evidence type="ECO:0000256" key="2">
    <source>
        <dbReference type="ARBA" id="ARBA00009142"/>
    </source>
</evidence>
<keyword evidence="6" id="KW-1003">Cell membrane</keyword>
<name>A0A443VFW4_RAOPL</name>
<feature type="transmembrane region" description="Helical" evidence="6">
    <location>
        <begin position="111"/>
        <end position="130"/>
    </location>
</feature>
<sequence length="269" mass="28413">MIGWLFICGVACGVTTWLFGFGGGFVTVPLISFLVTAVWGAQSDVGGQAMHIAVATSALVMLCAALLATWRHLRGGTLRWRPLRMMFVGIALGGIAGALLALSANGRWLRWLFVGYLLVTILDCYFRPGFMAPGVRRSAPAAARELTTGGVIGLIASFLGVGGSVMTVPLMRRRGATMPEAAATANLLTLPLSASATATWVAMSGVSPAGLPAGFLGHIWLSAAALLVAGSWLGLRLAARWLTRLPDRWHARIYPLLLIAVLLVMIFQG</sequence>
<feature type="transmembrane region" description="Helical" evidence="6">
    <location>
        <begin position="52"/>
        <end position="73"/>
    </location>
</feature>
<evidence type="ECO:0000256" key="4">
    <source>
        <dbReference type="ARBA" id="ARBA00022989"/>
    </source>
</evidence>
<evidence type="ECO:0000313" key="9">
    <source>
        <dbReference type="Proteomes" id="UP000288843"/>
    </source>
</evidence>
<keyword evidence="5 6" id="KW-0472">Membrane</keyword>
<keyword evidence="6" id="KW-0997">Cell inner membrane</keyword>
<feature type="transmembrane region" description="Helical" evidence="6">
    <location>
        <begin position="183"/>
        <end position="203"/>
    </location>
</feature>
<dbReference type="Proteomes" id="UP000345637">
    <property type="component" value="Unassembled WGS sequence"/>
</dbReference>
<feature type="transmembrane region" description="Helical" evidence="6">
    <location>
        <begin position="215"/>
        <end position="239"/>
    </location>
</feature>
<dbReference type="Proteomes" id="UP000288843">
    <property type="component" value="Unassembled WGS sequence"/>
</dbReference>
<evidence type="ECO:0000313" key="8">
    <source>
        <dbReference type="EMBL" id="VFS67922.1"/>
    </source>
</evidence>
<organism evidence="7 9">
    <name type="scientific">Raoultella planticola</name>
    <name type="common">Klebsiella planticola</name>
    <dbReference type="NCBI Taxonomy" id="575"/>
    <lineage>
        <taxon>Bacteria</taxon>
        <taxon>Pseudomonadati</taxon>
        <taxon>Pseudomonadota</taxon>
        <taxon>Gammaproteobacteria</taxon>
        <taxon>Enterobacterales</taxon>
        <taxon>Enterobacteriaceae</taxon>
        <taxon>Klebsiella/Raoultella group</taxon>
        <taxon>Raoultella</taxon>
    </lineage>
</organism>
<evidence type="ECO:0000313" key="7">
    <source>
        <dbReference type="EMBL" id="RWT16665.1"/>
    </source>
</evidence>